<keyword evidence="1" id="KW-0433">Leucine-rich repeat</keyword>
<name>A0ABD2YRQ2_9GENT</name>
<reference evidence="2 3" key="1">
    <citation type="submission" date="2024-11" db="EMBL/GenBank/DDBJ databases">
        <title>A near-complete genome assembly of Cinchona calisaya.</title>
        <authorList>
            <person name="Lian D.C."/>
            <person name="Zhao X.W."/>
            <person name="Wei L."/>
        </authorList>
    </citation>
    <scope>NUCLEOTIDE SEQUENCE [LARGE SCALE GENOMIC DNA]</scope>
    <source>
        <tissue evidence="2">Nenye</tissue>
    </source>
</reference>
<organism evidence="2 3">
    <name type="scientific">Cinchona calisaya</name>
    <dbReference type="NCBI Taxonomy" id="153742"/>
    <lineage>
        <taxon>Eukaryota</taxon>
        <taxon>Viridiplantae</taxon>
        <taxon>Streptophyta</taxon>
        <taxon>Embryophyta</taxon>
        <taxon>Tracheophyta</taxon>
        <taxon>Spermatophyta</taxon>
        <taxon>Magnoliopsida</taxon>
        <taxon>eudicotyledons</taxon>
        <taxon>Gunneridae</taxon>
        <taxon>Pentapetalae</taxon>
        <taxon>asterids</taxon>
        <taxon>lamiids</taxon>
        <taxon>Gentianales</taxon>
        <taxon>Rubiaceae</taxon>
        <taxon>Cinchonoideae</taxon>
        <taxon>Cinchoneae</taxon>
        <taxon>Cinchona</taxon>
    </lineage>
</organism>
<dbReference type="InterPro" id="IPR042197">
    <property type="entry name" value="Apaf_helical"/>
</dbReference>
<accession>A0ABD2YRQ2</accession>
<evidence type="ECO:0000313" key="2">
    <source>
        <dbReference type="EMBL" id="KAL3510028.1"/>
    </source>
</evidence>
<gene>
    <name evidence="2" type="ORF">ACH5RR_029429</name>
</gene>
<dbReference type="PANTHER" id="PTHR23155:SF1232">
    <property type="entry name" value="OS09G0270700 PROTEIN"/>
    <property type="match status" value="1"/>
</dbReference>
<dbReference type="InterPro" id="IPR027417">
    <property type="entry name" value="P-loop_NTPase"/>
</dbReference>
<keyword evidence="3" id="KW-1185">Reference proteome</keyword>
<dbReference type="PANTHER" id="PTHR23155">
    <property type="entry name" value="DISEASE RESISTANCE PROTEIN RP"/>
    <property type="match status" value="1"/>
</dbReference>
<dbReference type="SUPFAM" id="SSF52540">
    <property type="entry name" value="P-loop containing nucleoside triphosphate hydrolases"/>
    <property type="match status" value="1"/>
</dbReference>
<evidence type="ECO:0008006" key="4">
    <source>
        <dbReference type="Google" id="ProtNLM"/>
    </source>
</evidence>
<comment type="caution">
    <text evidence="2">The sequence shown here is derived from an EMBL/GenBank/DDBJ whole genome shotgun (WGS) entry which is preliminary data.</text>
</comment>
<evidence type="ECO:0000313" key="3">
    <source>
        <dbReference type="Proteomes" id="UP001630127"/>
    </source>
</evidence>
<dbReference type="Gene3D" id="1.10.8.430">
    <property type="entry name" value="Helical domain of apoptotic protease-activating factors"/>
    <property type="match status" value="1"/>
</dbReference>
<protein>
    <recommendedName>
        <fullName evidence="4">NB-ARC domain-containing protein</fullName>
    </recommendedName>
</protein>
<dbReference type="InterPro" id="IPR044974">
    <property type="entry name" value="Disease_R_plants"/>
</dbReference>
<proteinExistence type="predicted"/>
<evidence type="ECO:0000256" key="1">
    <source>
        <dbReference type="ARBA" id="ARBA00022614"/>
    </source>
</evidence>
<dbReference type="EMBL" id="JBJUIK010000012">
    <property type="protein sequence ID" value="KAL3510028.1"/>
    <property type="molecule type" value="Genomic_DNA"/>
</dbReference>
<sequence length="180" mass="20591">MFEAHKIEELLRNIVKEFLKKEEALIPSNLGSMNYQQLTETLIEYLHSRRDENVATSVGPGSRVHRLEPLQEHDAWTLFDTKAFWKQYDHQCAPELQTIAEAVLRKCEGLPLAIVAIGGLMCSKGKTEVEWKKVDDSLNWQLNYNPILEWVKGILMMSFNDLPSTLNIVSCIVVFSLTVT</sequence>
<dbReference type="Proteomes" id="UP001630127">
    <property type="component" value="Unassembled WGS sequence"/>
</dbReference>
<dbReference type="AlphaFoldDB" id="A0ABD2YRQ2"/>